<evidence type="ECO:0000256" key="1">
    <source>
        <dbReference type="ARBA" id="ARBA00022475"/>
    </source>
</evidence>
<evidence type="ECO:0000256" key="7">
    <source>
        <dbReference type="SAM" id="Phobius"/>
    </source>
</evidence>
<evidence type="ECO:0000256" key="6">
    <source>
        <dbReference type="ARBA" id="ARBA00023136"/>
    </source>
</evidence>
<gene>
    <name evidence="8" type="ORF">MNB_SUP05-SYMBIONT-7-122</name>
</gene>
<dbReference type="InterPro" id="IPR001872">
    <property type="entry name" value="Peptidase_A8"/>
</dbReference>
<dbReference type="PANTHER" id="PTHR33695:SF1">
    <property type="entry name" value="LIPOPROTEIN SIGNAL PEPTIDASE"/>
    <property type="match status" value="1"/>
</dbReference>
<proteinExistence type="inferred from homology"/>
<evidence type="ECO:0000256" key="2">
    <source>
        <dbReference type="ARBA" id="ARBA00022670"/>
    </source>
</evidence>
<organism evidence="8">
    <name type="scientific">hydrothermal vent metagenome</name>
    <dbReference type="NCBI Taxonomy" id="652676"/>
    <lineage>
        <taxon>unclassified sequences</taxon>
        <taxon>metagenomes</taxon>
        <taxon>ecological metagenomes</taxon>
    </lineage>
</organism>
<evidence type="ECO:0000256" key="4">
    <source>
        <dbReference type="ARBA" id="ARBA00022801"/>
    </source>
</evidence>
<feature type="transmembrane region" description="Helical" evidence="7">
    <location>
        <begin position="126"/>
        <end position="147"/>
    </location>
</feature>
<keyword evidence="1" id="KW-1003">Cell membrane</keyword>
<keyword evidence="4 8" id="KW-0378">Hydrolase</keyword>
<evidence type="ECO:0000313" key="8">
    <source>
        <dbReference type="EMBL" id="SFV89000.1"/>
    </source>
</evidence>
<dbReference type="HAMAP" id="MF_00161">
    <property type="entry name" value="LspA"/>
    <property type="match status" value="1"/>
</dbReference>
<feature type="transmembrane region" description="Helical" evidence="7">
    <location>
        <begin position="61"/>
        <end position="80"/>
    </location>
</feature>
<dbReference type="EC" id="3.4.23.36" evidence="8"/>
<name>A0A1W1E4X9_9ZZZZ</name>
<keyword evidence="3 7" id="KW-0812">Transmembrane</keyword>
<dbReference type="NCBIfam" id="TIGR00077">
    <property type="entry name" value="lspA"/>
    <property type="match status" value="1"/>
</dbReference>
<dbReference type="GO" id="GO:0016020">
    <property type="term" value="C:membrane"/>
    <property type="evidence" value="ECO:0007669"/>
    <property type="project" value="InterPro"/>
</dbReference>
<keyword evidence="8" id="KW-0449">Lipoprotein</keyword>
<evidence type="ECO:0000256" key="3">
    <source>
        <dbReference type="ARBA" id="ARBA00022692"/>
    </source>
</evidence>
<accession>A0A1W1E4X9</accession>
<dbReference type="Pfam" id="PF01252">
    <property type="entry name" value="Peptidase_A8"/>
    <property type="match status" value="1"/>
</dbReference>
<protein>
    <submittedName>
        <fullName evidence="8">Lipoprotein signal peptidase</fullName>
        <ecNumber evidence="8">3.4.23.36</ecNumber>
    </submittedName>
</protein>
<dbReference type="EMBL" id="FPIA01000111">
    <property type="protein sequence ID" value="SFV89000.1"/>
    <property type="molecule type" value="Genomic_DNA"/>
</dbReference>
<sequence>MTLNRYYSLAIVLILLDQLSKILVANTMEFQSTIVVTEYFSWHHVRNYGAAFSFLADQGGWQKYFFISLSFTVSIALIIWMKKTALTQQFELLGLSLILSGAVGNLIDRVTYGFVIDFIDLHYQDFYWPVFNVADIAISFGVAVLLFSEFKKSD</sequence>
<dbReference type="PANTHER" id="PTHR33695">
    <property type="entry name" value="LIPOPROTEIN SIGNAL PEPTIDASE"/>
    <property type="match status" value="1"/>
</dbReference>
<reference evidence="8" key="1">
    <citation type="submission" date="2016-10" db="EMBL/GenBank/DDBJ databases">
        <authorList>
            <person name="de Groot N.N."/>
        </authorList>
    </citation>
    <scope>NUCLEOTIDE SEQUENCE</scope>
</reference>
<feature type="transmembrane region" description="Helical" evidence="7">
    <location>
        <begin position="92"/>
        <end position="114"/>
    </location>
</feature>
<keyword evidence="5 7" id="KW-1133">Transmembrane helix</keyword>
<keyword evidence="2" id="KW-0645">Protease</keyword>
<dbReference type="PRINTS" id="PR00781">
    <property type="entry name" value="LIPOSIGPTASE"/>
</dbReference>
<dbReference type="GO" id="GO:0004190">
    <property type="term" value="F:aspartic-type endopeptidase activity"/>
    <property type="evidence" value="ECO:0007669"/>
    <property type="project" value="UniProtKB-EC"/>
</dbReference>
<evidence type="ECO:0000256" key="5">
    <source>
        <dbReference type="ARBA" id="ARBA00022989"/>
    </source>
</evidence>
<dbReference type="AlphaFoldDB" id="A0A1W1E4X9"/>
<dbReference type="GO" id="GO:0006508">
    <property type="term" value="P:proteolysis"/>
    <property type="evidence" value="ECO:0007669"/>
    <property type="project" value="UniProtKB-KW"/>
</dbReference>
<dbReference type="PROSITE" id="PS00855">
    <property type="entry name" value="SPASE_II"/>
    <property type="match status" value="1"/>
</dbReference>
<keyword evidence="6 7" id="KW-0472">Membrane</keyword>